<dbReference type="CDD" id="cd08998">
    <property type="entry name" value="GH43_Arb43a-like"/>
    <property type="match status" value="1"/>
</dbReference>
<dbReference type="InterPro" id="IPR006311">
    <property type="entry name" value="TAT_signal"/>
</dbReference>
<feature type="active site" description="Proton donor" evidence="6">
    <location>
        <position position="212"/>
    </location>
</feature>
<evidence type="ECO:0000256" key="8">
    <source>
        <dbReference type="PIRSR" id="PIRSR606710-2"/>
    </source>
</evidence>
<dbReference type="Pfam" id="PF04616">
    <property type="entry name" value="Glyco_hydro_43"/>
    <property type="match status" value="1"/>
</dbReference>
<dbReference type="PANTHER" id="PTHR43301:SF3">
    <property type="entry name" value="ARABINAN ENDO-1,5-ALPHA-L-ARABINOSIDASE A-RELATED"/>
    <property type="match status" value="1"/>
</dbReference>
<dbReference type="EMBL" id="BOMY01000043">
    <property type="protein sequence ID" value="GIF24066.1"/>
    <property type="molecule type" value="Genomic_DNA"/>
</dbReference>
<feature type="site" description="Important for catalytic activity, responsible for pKa modulation of the active site Glu and correct orientation of both the proton donor and substrate" evidence="8">
    <location>
        <position position="161"/>
    </location>
</feature>
<feature type="binding site" evidence="7">
    <location>
        <position position="123"/>
    </location>
    <ligand>
        <name>substrate</name>
    </ligand>
</feature>
<dbReference type="AlphaFoldDB" id="A0A919TVK7"/>
<evidence type="ECO:0000256" key="9">
    <source>
        <dbReference type="SAM" id="SignalP"/>
    </source>
</evidence>
<gene>
    <name evidence="10" type="primary">abnA_2</name>
    <name evidence="10" type="ORF">Ate02nite_67960</name>
</gene>
<sequence length="323" mass="33889">MSFRRKALAGAVALVVTGAVAVGVGSAEAATYPNPGAVTGSINVHDPGIVKKPDGTYLIAHTGNNITLKTSTDRTAFKDAGVAFPSGASWTTAYTGGSANLWAPDISYRSGKYWMYYSASTFGSNHSAIFLATSTTGAAGSWSNQGLVIESNTSDNFNAIDPNLYVDPSGNWWLSLGSFWTGIKQVQLNASTGKRLNTTIRSLAGRGGGAIEAPFLFRHGSYYYLFVSFDKCCAGASSTYRIMVGRSTSVTGPFVDKNGTAMTSSGGTEILAGHGSIHGPGGQSVFTDSDADVLVYHYYADNGTAKLGINLLAYDSSGWPYVY</sequence>
<comment type="similarity">
    <text evidence="2 5">Belongs to the glycosyl hydrolase 43 family.</text>
</comment>
<feature type="active site" description="Proton acceptor" evidence="6">
    <location>
        <position position="46"/>
    </location>
</feature>
<dbReference type="InterPro" id="IPR016840">
    <property type="entry name" value="Glyco_hydro_43_endo_a_Ara-ase"/>
</dbReference>
<dbReference type="PANTHER" id="PTHR43301">
    <property type="entry name" value="ARABINAN ENDO-1,5-ALPHA-L-ARABINOSIDASE"/>
    <property type="match status" value="1"/>
</dbReference>
<evidence type="ECO:0000256" key="2">
    <source>
        <dbReference type="ARBA" id="ARBA00009865"/>
    </source>
</evidence>
<evidence type="ECO:0000313" key="10">
    <source>
        <dbReference type="EMBL" id="GIF24066.1"/>
    </source>
</evidence>
<dbReference type="GO" id="GO:0046558">
    <property type="term" value="F:arabinan endo-1,5-alpha-L-arabinosidase activity"/>
    <property type="evidence" value="ECO:0007669"/>
    <property type="project" value="InterPro"/>
</dbReference>
<accession>A0A919TVK7</accession>
<dbReference type="PIRSF" id="PIRSF026534">
    <property type="entry name" value="Endo_alpha-L-arabinosidase"/>
    <property type="match status" value="1"/>
</dbReference>
<evidence type="ECO:0000256" key="4">
    <source>
        <dbReference type="ARBA" id="ARBA00023295"/>
    </source>
</evidence>
<dbReference type="SUPFAM" id="SSF75005">
    <property type="entry name" value="Arabinanase/levansucrase/invertase"/>
    <property type="match status" value="1"/>
</dbReference>
<evidence type="ECO:0000256" key="6">
    <source>
        <dbReference type="PIRSR" id="PIRSR026534-1"/>
    </source>
</evidence>
<dbReference type="RefSeq" id="WP_203811954.1">
    <property type="nucleotide sequence ID" value="NZ_BOMY01000043.1"/>
</dbReference>
<feature type="chain" id="PRO_5038931176" evidence="9">
    <location>
        <begin position="22"/>
        <end position="323"/>
    </location>
</feature>
<keyword evidence="3 5" id="KW-0378">Hydrolase</keyword>
<feature type="binding site" evidence="7">
    <location>
        <position position="46"/>
    </location>
    <ligand>
        <name>substrate</name>
    </ligand>
</feature>
<feature type="signal peptide" evidence="9">
    <location>
        <begin position="1"/>
        <end position="21"/>
    </location>
</feature>
<comment type="pathway">
    <text evidence="1 5">Glycan metabolism; L-arabinan degradation.</text>
</comment>
<evidence type="ECO:0000256" key="5">
    <source>
        <dbReference type="PIRNR" id="PIRNR026534"/>
    </source>
</evidence>
<keyword evidence="4 5" id="KW-0326">Glycosidase</keyword>
<keyword evidence="9" id="KW-0732">Signal</keyword>
<organism evidence="10 11">
    <name type="scientific">Paractinoplanes tereljensis</name>
    <dbReference type="NCBI Taxonomy" id="571912"/>
    <lineage>
        <taxon>Bacteria</taxon>
        <taxon>Bacillati</taxon>
        <taxon>Actinomycetota</taxon>
        <taxon>Actinomycetes</taxon>
        <taxon>Micromonosporales</taxon>
        <taxon>Micromonosporaceae</taxon>
        <taxon>Paractinoplanes</taxon>
    </lineage>
</organism>
<dbReference type="InterPro" id="IPR006710">
    <property type="entry name" value="Glyco_hydro_43"/>
</dbReference>
<protein>
    <submittedName>
        <fullName evidence="10">Arabinan endo-1,5-alpha-L-arabinosidase</fullName>
    </submittedName>
</protein>
<feature type="binding site" evidence="7">
    <location>
        <begin position="158"/>
        <end position="161"/>
    </location>
    <ligand>
        <name>substrate</name>
    </ligand>
</feature>
<evidence type="ECO:0000256" key="1">
    <source>
        <dbReference type="ARBA" id="ARBA00004834"/>
    </source>
</evidence>
<dbReference type="Gene3D" id="2.115.10.20">
    <property type="entry name" value="Glycosyl hydrolase domain, family 43"/>
    <property type="match status" value="1"/>
</dbReference>
<proteinExistence type="inferred from homology"/>
<name>A0A919TVK7_9ACTN</name>
<comment type="caution">
    <text evidence="10">The sequence shown here is derived from an EMBL/GenBank/DDBJ whole genome shotgun (WGS) entry which is preliminary data.</text>
</comment>
<evidence type="ECO:0000256" key="7">
    <source>
        <dbReference type="PIRSR" id="PIRSR026534-2"/>
    </source>
</evidence>
<dbReference type="GO" id="GO:0005975">
    <property type="term" value="P:carbohydrate metabolic process"/>
    <property type="evidence" value="ECO:0007669"/>
    <property type="project" value="InterPro"/>
</dbReference>
<keyword evidence="11" id="KW-1185">Reference proteome</keyword>
<dbReference type="Proteomes" id="UP000623608">
    <property type="component" value="Unassembled WGS sequence"/>
</dbReference>
<dbReference type="PROSITE" id="PS51318">
    <property type="entry name" value="TAT"/>
    <property type="match status" value="1"/>
</dbReference>
<evidence type="ECO:0000313" key="11">
    <source>
        <dbReference type="Proteomes" id="UP000623608"/>
    </source>
</evidence>
<dbReference type="InterPro" id="IPR023296">
    <property type="entry name" value="Glyco_hydro_beta-prop_sf"/>
</dbReference>
<evidence type="ECO:0000256" key="3">
    <source>
        <dbReference type="ARBA" id="ARBA00022801"/>
    </source>
</evidence>
<dbReference type="InterPro" id="IPR050727">
    <property type="entry name" value="GH43_arabinanases"/>
</dbReference>
<feature type="binding site" evidence="7">
    <location>
        <begin position="178"/>
        <end position="180"/>
    </location>
    <ligand>
        <name>substrate</name>
    </ligand>
</feature>
<reference evidence="10" key="1">
    <citation type="submission" date="2021-01" db="EMBL/GenBank/DDBJ databases">
        <title>Whole genome shotgun sequence of Actinoplanes tereljensis NBRC 105297.</title>
        <authorList>
            <person name="Komaki H."/>
            <person name="Tamura T."/>
        </authorList>
    </citation>
    <scope>NUCLEOTIDE SEQUENCE</scope>
    <source>
        <strain evidence="10">NBRC 105297</strain>
    </source>
</reference>